<comment type="caution">
    <text evidence="2">The sequence shown here is derived from an EMBL/GenBank/DDBJ whole genome shotgun (WGS) entry which is preliminary data.</text>
</comment>
<feature type="compositionally biased region" description="Acidic residues" evidence="1">
    <location>
        <begin position="57"/>
        <end position="72"/>
    </location>
</feature>
<feature type="compositionally biased region" description="Basic and acidic residues" evidence="1">
    <location>
        <begin position="80"/>
        <end position="89"/>
    </location>
</feature>
<feature type="region of interest" description="Disordered" evidence="1">
    <location>
        <begin position="1"/>
        <end position="24"/>
    </location>
</feature>
<organism evidence="2 3">
    <name type="scientific">Liparis tanakae</name>
    <name type="common">Tanaka's snailfish</name>
    <dbReference type="NCBI Taxonomy" id="230148"/>
    <lineage>
        <taxon>Eukaryota</taxon>
        <taxon>Metazoa</taxon>
        <taxon>Chordata</taxon>
        <taxon>Craniata</taxon>
        <taxon>Vertebrata</taxon>
        <taxon>Euteleostomi</taxon>
        <taxon>Actinopterygii</taxon>
        <taxon>Neopterygii</taxon>
        <taxon>Teleostei</taxon>
        <taxon>Neoteleostei</taxon>
        <taxon>Acanthomorphata</taxon>
        <taxon>Eupercaria</taxon>
        <taxon>Perciformes</taxon>
        <taxon>Cottioidei</taxon>
        <taxon>Cottales</taxon>
        <taxon>Liparidae</taxon>
        <taxon>Liparis</taxon>
    </lineage>
</organism>
<feature type="region of interest" description="Disordered" evidence="1">
    <location>
        <begin position="43"/>
        <end position="89"/>
    </location>
</feature>
<reference evidence="2 3" key="1">
    <citation type="submission" date="2019-03" db="EMBL/GenBank/DDBJ databases">
        <title>First draft genome of Liparis tanakae, snailfish: a comprehensive survey of snailfish specific genes.</title>
        <authorList>
            <person name="Kim W."/>
            <person name="Song I."/>
            <person name="Jeong J.-H."/>
            <person name="Kim D."/>
            <person name="Kim S."/>
            <person name="Ryu S."/>
            <person name="Song J.Y."/>
            <person name="Lee S.K."/>
        </authorList>
    </citation>
    <scope>NUCLEOTIDE SEQUENCE [LARGE SCALE GENOMIC DNA]</scope>
    <source>
        <tissue evidence="2">Muscle</tissue>
    </source>
</reference>
<dbReference type="AlphaFoldDB" id="A0A4Z2FC22"/>
<evidence type="ECO:0000256" key="1">
    <source>
        <dbReference type="SAM" id="MobiDB-lite"/>
    </source>
</evidence>
<evidence type="ECO:0000313" key="3">
    <source>
        <dbReference type="Proteomes" id="UP000314294"/>
    </source>
</evidence>
<gene>
    <name evidence="2" type="ORF">EYF80_051373</name>
</gene>
<dbReference type="EMBL" id="SRLO01001369">
    <property type="protein sequence ID" value="TNN38471.1"/>
    <property type="molecule type" value="Genomic_DNA"/>
</dbReference>
<name>A0A4Z2FC22_9TELE</name>
<evidence type="ECO:0000313" key="2">
    <source>
        <dbReference type="EMBL" id="TNN38471.1"/>
    </source>
</evidence>
<proteinExistence type="predicted"/>
<sequence>MTCRACSTSSSPLSSHQDRYGPTISQLSIRTEDVGRVVHAHDQRARPQHVVGVGHGDEEDGGQVVDEHEDEVLAPAARRRRDDRTGGVR</sequence>
<dbReference type="Proteomes" id="UP000314294">
    <property type="component" value="Unassembled WGS sequence"/>
</dbReference>
<protein>
    <submittedName>
        <fullName evidence="2">Uncharacterized protein</fullName>
    </submittedName>
</protein>
<accession>A0A4Z2FC22</accession>
<feature type="compositionally biased region" description="Polar residues" evidence="1">
    <location>
        <begin position="1"/>
        <end position="15"/>
    </location>
</feature>
<keyword evidence="3" id="KW-1185">Reference proteome</keyword>